<evidence type="ECO:0000256" key="6">
    <source>
        <dbReference type="ARBA" id="ARBA00022842"/>
    </source>
</evidence>
<evidence type="ECO:0000256" key="2">
    <source>
        <dbReference type="ARBA" id="ARBA00022481"/>
    </source>
</evidence>
<keyword evidence="10" id="KW-0636">Prenylation</keyword>
<dbReference type="SMART" id="SM00174">
    <property type="entry name" value="RHO"/>
    <property type="match status" value="1"/>
</dbReference>
<evidence type="ECO:0000256" key="5">
    <source>
        <dbReference type="ARBA" id="ARBA00022801"/>
    </source>
</evidence>
<proteinExistence type="inferred from homology"/>
<dbReference type="InterPro" id="IPR001806">
    <property type="entry name" value="Small_GTPase"/>
</dbReference>
<dbReference type="InterPro" id="IPR005225">
    <property type="entry name" value="Small_GTP-bd"/>
</dbReference>
<comment type="similarity">
    <text evidence="11">Belongs to the small GTPase superfamily. Rheb family.</text>
</comment>
<keyword evidence="8" id="KW-0472">Membrane</keyword>
<sequence>MSQTDGLRRRKIAVMGSRSVGKSSLVGQFIDCRFEDSYYPTIEDSHQRNITFNGSEYEVEVLDTAGQDEYSFLNPSHAVGHIHGYVLVYSVASRKSFEMIQIIHDKIADWGIADVPCVIAASKVDLRDSRQVDATEGRSLASAHNAAWIETSAKENVNVGKVFELCLGEIEKRLPHHMTDSPKSSRYSCAIM</sequence>
<evidence type="ECO:0000256" key="11">
    <source>
        <dbReference type="ARBA" id="ARBA00037969"/>
    </source>
</evidence>
<keyword evidence="6" id="KW-0460">Magnesium</keyword>
<gene>
    <name evidence="13" type="ORF">BD626DRAFT_534266</name>
</gene>
<comment type="subcellular location">
    <subcellularLocation>
        <location evidence="1">Cell membrane</location>
        <topology evidence="1">Lipid-anchor</topology>
        <orientation evidence="1">Cytoplasmic side</orientation>
    </subcellularLocation>
</comment>
<evidence type="ECO:0000256" key="1">
    <source>
        <dbReference type="ARBA" id="ARBA00004342"/>
    </source>
</evidence>
<dbReference type="GO" id="GO:0005886">
    <property type="term" value="C:plasma membrane"/>
    <property type="evidence" value="ECO:0007669"/>
    <property type="project" value="UniProtKB-SubCell"/>
</dbReference>
<dbReference type="AlphaFoldDB" id="A0A550CTG9"/>
<evidence type="ECO:0000313" key="13">
    <source>
        <dbReference type="EMBL" id="TRM68080.1"/>
    </source>
</evidence>
<dbReference type="Proteomes" id="UP000320762">
    <property type="component" value="Unassembled WGS sequence"/>
</dbReference>
<keyword evidence="2" id="KW-0488">Methylation</keyword>
<name>A0A550CTG9_9AGAR</name>
<dbReference type="Gene3D" id="3.40.50.300">
    <property type="entry name" value="P-loop containing nucleotide triphosphate hydrolases"/>
    <property type="match status" value="1"/>
</dbReference>
<protein>
    <submittedName>
        <fullName evidence="13">P-loop containing nucleoside triphosphate hydrolase protein</fullName>
    </submittedName>
</protein>
<dbReference type="SUPFAM" id="SSF52540">
    <property type="entry name" value="P-loop containing nucleoside triphosphate hydrolases"/>
    <property type="match status" value="1"/>
</dbReference>
<evidence type="ECO:0000256" key="10">
    <source>
        <dbReference type="ARBA" id="ARBA00023289"/>
    </source>
</evidence>
<dbReference type="OrthoDB" id="5976022at2759"/>
<comment type="catalytic activity">
    <reaction evidence="12">
        <text>GTP + H2O = GDP + phosphate + H(+)</text>
        <dbReference type="Rhea" id="RHEA:19669"/>
        <dbReference type="ChEBI" id="CHEBI:15377"/>
        <dbReference type="ChEBI" id="CHEBI:15378"/>
        <dbReference type="ChEBI" id="CHEBI:37565"/>
        <dbReference type="ChEBI" id="CHEBI:43474"/>
        <dbReference type="ChEBI" id="CHEBI:58189"/>
    </reaction>
    <physiologicalReaction direction="left-to-right" evidence="12">
        <dbReference type="Rhea" id="RHEA:19670"/>
    </physiologicalReaction>
</comment>
<dbReference type="SMART" id="SM00175">
    <property type="entry name" value="RAB"/>
    <property type="match status" value="1"/>
</dbReference>
<dbReference type="SMART" id="SM00173">
    <property type="entry name" value="RAS"/>
    <property type="match status" value="1"/>
</dbReference>
<dbReference type="PRINTS" id="PR00449">
    <property type="entry name" value="RASTRNSFRMNG"/>
</dbReference>
<dbReference type="InterPro" id="IPR020849">
    <property type="entry name" value="Small_GTPase_Ras-type"/>
</dbReference>
<evidence type="ECO:0000256" key="7">
    <source>
        <dbReference type="ARBA" id="ARBA00023134"/>
    </source>
</evidence>
<dbReference type="Pfam" id="PF00071">
    <property type="entry name" value="Ras"/>
    <property type="match status" value="1"/>
</dbReference>
<dbReference type="GO" id="GO:0007165">
    <property type="term" value="P:signal transduction"/>
    <property type="evidence" value="ECO:0007669"/>
    <property type="project" value="InterPro"/>
</dbReference>
<evidence type="ECO:0000256" key="4">
    <source>
        <dbReference type="ARBA" id="ARBA00022741"/>
    </source>
</evidence>
<dbReference type="STRING" id="97359.A0A550CTG9"/>
<dbReference type="NCBIfam" id="TIGR00231">
    <property type="entry name" value="small_GTP"/>
    <property type="match status" value="1"/>
</dbReference>
<dbReference type="GO" id="GO:0003924">
    <property type="term" value="F:GTPase activity"/>
    <property type="evidence" value="ECO:0007669"/>
    <property type="project" value="InterPro"/>
</dbReference>
<evidence type="ECO:0000256" key="3">
    <source>
        <dbReference type="ARBA" id="ARBA00022723"/>
    </source>
</evidence>
<keyword evidence="9" id="KW-0449">Lipoprotein</keyword>
<dbReference type="GO" id="GO:0046872">
    <property type="term" value="F:metal ion binding"/>
    <property type="evidence" value="ECO:0007669"/>
    <property type="project" value="UniProtKB-KW"/>
</dbReference>
<accession>A0A550CTG9</accession>
<reference evidence="13 14" key="1">
    <citation type="journal article" date="2019" name="New Phytol.">
        <title>Comparative genomics reveals unique wood-decay strategies and fruiting body development in the Schizophyllaceae.</title>
        <authorList>
            <person name="Almasi E."/>
            <person name="Sahu N."/>
            <person name="Krizsan K."/>
            <person name="Balint B."/>
            <person name="Kovacs G.M."/>
            <person name="Kiss B."/>
            <person name="Cseklye J."/>
            <person name="Drula E."/>
            <person name="Henrissat B."/>
            <person name="Nagy I."/>
            <person name="Chovatia M."/>
            <person name="Adam C."/>
            <person name="LaButti K."/>
            <person name="Lipzen A."/>
            <person name="Riley R."/>
            <person name="Grigoriev I.V."/>
            <person name="Nagy L.G."/>
        </authorList>
    </citation>
    <scope>NUCLEOTIDE SEQUENCE [LARGE SCALE GENOMIC DNA]</scope>
    <source>
        <strain evidence="13 14">NL-1724</strain>
    </source>
</reference>
<keyword evidence="4" id="KW-0547">Nucleotide-binding</keyword>
<dbReference type="PROSITE" id="PS51419">
    <property type="entry name" value="RAB"/>
    <property type="match status" value="1"/>
</dbReference>
<keyword evidence="14" id="KW-1185">Reference proteome</keyword>
<evidence type="ECO:0000256" key="9">
    <source>
        <dbReference type="ARBA" id="ARBA00023288"/>
    </source>
</evidence>
<comment type="caution">
    <text evidence="13">The sequence shown here is derived from an EMBL/GenBank/DDBJ whole genome shotgun (WGS) entry which is preliminary data.</text>
</comment>
<dbReference type="FunFam" id="3.40.50.300:FF:000273">
    <property type="entry name" value="GTP-binding protein Rheb homolog"/>
    <property type="match status" value="1"/>
</dbReference>
<keyword evidence="3" id="KW-0479">Metal-binding</keyword>
<keyword evidence="5 13" id="KW-0378">Hydrolase</keyword>
<evidence type="ECO:0000313" key="14">
    <source>
        <dbReference type="Proteomes" id="UP000320762"/>
    </source>
</evidence>
<evidence type="ECO:0000256" key="12">
    <source>
        <dbReference type="ARBA" id="ARBA00049117"/>
    </source>
</evidence>
<dbReference type="PANTHER" id="PTHR24070">
    <property type="entry name" value="RAS, DI-RAS, AND RHEB FAMILY MEMBERS OF SMALL GTPASE SUPERFAMILY"/>
    <property type="match status" value="1"/>
</dbReference>
<organism evidence="13 14">
    <name type="scientific">Schizophyllum amplum</name>
    <dbReference type="NCBI Taxonomy" id="97359"/>
    <lineage>
        <taxon>Eukaryota</taxon>
        <taxon>Fungi</taxon>
        <taxon>Dikarya</taxon>
        <taxon>Basidiomycota</taxon>
        <taxon>Agaricomycotina</taxon>
        <taxon>Agaricomycetes</taxon>
        <taxon>Agaricomycetidae</taxon>
        <taxon>Agaricales</taxon>
        <taxon>Schizophyllaceae</taxon>
        <taxon>Schizophyllum</taxon>
    </lineage>
</organism>
<dbReference type="InterPro" id="IPR027417">
    <property type="entry name" value="P-loop_NTPase"/>
</dbReference>
<keyword evidence="7" id="KW-0342">GTP-binding</keyword>
<dbReference type="GO" id="GO:0005525">
    <property type="term" value="F:GTP binding"/>
    <property type="evidence" value="ECO:0007669"/>
    <property type="project" value="UniProtKB-KW"/>
</dbReference>
<dbReference type="EMBL" id="VDMD01000002">
    <property type="protein sequence ID" value="TRM68080.1"/>
    <property type="molecule type" value="Genomic_DNA"/>
</dbReference>
<evidence type="ECO:0000256" key="8">
    <source>
        <dbReference type="ARBA" id="ARBA00023136"/>
    </source>
</evidence>
<dbReference type="PROSITE" id="PS51421">
    <property type="entry name" value="RAS"/>
    <property type="match status" value="1"/>
</dbReference>